<evidence type="ECO:0000313" key="3">
    <source>
        <dbReference type="Proteomes" id="UP000001798"/>
    </source>
</evidence>
<proteinExistence type="predicted"/>
<keyword evidence="3" id="KW-1185">Reference proteome</keyword>
<organism evidence="2 3">
    <name type="scientific">Botryotinia fuckeliana (strain B05.10)</name>
    <name type="common">Noble rot fungus</name>
    <name type="synonym">Botrytis cinerea</name>
    <dbReference type="NCBI Taxonomy" id="332648"/>
    <lineage>
        <taxon>Eukaryota</taxon>
        <taxon>Fungi</taxon>
        <taxon>Dikarya</taxon>
        <taxon>Ascomycota</taxon>
        <taxon>Pezizomycotina</taxon>
        <taxon>Leotiomycetes</taxon>
        <taxon>Helotiales</taxon>
        <taxon>Sclerotiniaceae</taxon>
        <taxon>Botrytis</taxon>
    </lineage>
</organism>
<reference evidence="2 3" key="2">
    <citation type="journal article" date="2012" name="Eukaryot. Cell">
        <title>Genome update of Botrytis cinerea strains B05.10 and T4.</title>
        <authorList>
            <person name="Staats M."/>
            <person name="van Kan J.A."/>
        </authorList>
    </citation>
    <scope>NUCLEOTIDE SEQUENCE [LARGE SCALE GENOMIC DNA]</scope>
    <source>
        <strain evidence="2 3">B05.10</strain>
    </source>
</reference>
<dbReference type="GeneID" id="5438614"/>
<evidence type="ECO:0000313" key="2">
    <source>
        <dbReference type="EMBL" id="ATZ55409.1"/>
    </source>
</evidence>
<dbReference type="AlphaFoldDB" id="A0A384JXS2"/>
<protein>
    <submittedName>
        <fullName evidence="2">Uncharacterized protein</fullName>
    </submittedName>
</protein>
<dbReference type="VEuPathDB" id="FungiDB:Bcin12g00080"/>
<dbReference type="Proteomes" id="UP000001798">
    <property type="component" value="Chromosome 12"/>
</dbReference>
<dbReference type="OrthoDB" id="3443655at2759"/>
<gene>
    <name evidence="2" type="ORF">BCIN_12g00080</name>
</gene>
<dbReference type="EMBL" id="CP009816">
    <property type="protein sequence ID" value="ATZ55409.1"/>
    <property type="molecule type" value="Genomic_DNA"/>
</dbReference>
<reference evidence="2 3" key="1">
    <citation type="journal article" date="2011" name="PLoS Genet.">
        <title>Genomic analysis of the necrotrophic fungal pathogens Sclerotinia sclerotiorum and Botrytis cinerea.</title>
        <authorList>
            <person name="Amselem J."/>
            <person name="Cuomo C.A."/>
            <person name="van Kan J.A."/>
            <person name="Viaud M."/>
            <person name="Benito E.P."/>
            <person name="Couloux A."/>
            <person name="Coutinho P.M."/>
            <person name="de Vries R.P."/>
            <person name="Dyer P.S."/>
            <person name="Fillinger S."/>
            <person name="Fournier E."/>
            <person name="Gout L."/>
            <person name="Hahn M."/>
            <person name="Kohn L."/>
            <person name="Lapalu N."/>
            <person name="Plummer K.M."/>
            <person name="Pradier J.M."/>
            <person name="Quevillon E."/>
            <person name="Sharon A."/>
            <person name="Simon A."/>
            <person name="ten Have A."/>
            <person name="Tudzynski B."/>
            <person name="Tudzynski P."/>
            <person name="Wincker P."/>
            <person name="Andrew M."/>
            <person name="Anthouard V."/>
            <person name="Beever R.E."/>
            <person name="Beffa R."/>
            <person name="Benoit I."/>
            <person name="Bouzid O."/>
            <person name="Brault B."/>
            <person name="Chen Z."/>
            <person name="Choquer M."/>
            <person name="Collemare J."/>
            <person name="Cotton P."/>
            <person name="Danchin E.G."/>
            <person name="Da Silva C."/>
            <person name="Gautier A."/>
            <person name="Giraud C."/>
            <person name="Giraud T."/>
            <person name="Gonzalez C."/>
            <person name="Grossetete S."/>
            <person name="Guldener U."/>
            <person name="Henrissat B."/>
            <person name="Howlett B.J."/>
            <person name="Kodira C."/>
            <person name="Kretschmer M."/>
            <person name="Lappartient A."/>
            <person name="Leroch M."/>
            <person name="Levis C."/>
            <person name="Mauceli E."/>
            <person name="Neuveglise C."/>
            <person name="Oeser B."/>
            <person name="Pearson M."/>
            <person name="Poulain J."/>
            <person name="Poussereau N."/>
            <person name="Quesneville H."/>
            <person name="Rascle C."/>
            <person name="Schumacher J."/>
            <person name="Segurens B."/>
            <person name="Sexton A."/>
            <person name="Silva E."/>
            <person name="Sirven C."/>
            <person name="Soanes D.M."/>
            <person name="Talbot N.J."/>
            <person name="Templeton M."/>
            <person name="Yandava C."/>
            <person name="Yarden O."/>
            <person name="Zeng Q."/>
            <person name="Rollins J.A."/>
            <person name="Lebrun M.H."/>
            <person name="Dickman M."/>
        </authorList>
    </citation>
    <scope>NUCLEOTIDE SEQUENCE [LARGE SCALE GENOMIC DNA]</scope>
    <source>
        <strain evidence="2 3">B05.10</strain>
    </source>
</reference>
<dbReference type="KEGG" id="bfu:BCIN_12g00080"/>
<name>A0A384JXS2_BOTFB</name>
<feature type="signal peptide" evidence="1">
    <location>
        <begin position="1"/>
        <end position="18"/>
    </location>
</feature>
<accession>A0A384JXS2</accession>
<keyword evidence="1" id="KW-0732">Signal</keyword>
<sequence length="81" mass="8538">MQFYVPVVLAFLAGSATAQVRRCPFNGGSIPFGQYVCSGPRVNGFPGNGISQCAISGQIVQIGSGPCPHYCNYISGIPYCF</sequence>
<dbReference type="RefSeq" id="XP_024551963.1">
    <property type="nucleotide sequence ID" value="XM_024696157.1"/>
</dbReference>
<feature type="chain" id="PRO_5016632489" evidence="1">
    <location>
        <begin position="19"/>
        <end position="81"/>
    </location>
</feature>
<evidence type="ECO:0000256" key="1">
    <source>
        <dbReference type="SAM" id="SignalP"/>
    </source>
</evidence>
<reference evidence="2 3" key="3">
    <citation type="journal article" date="2017" name="Mol. Plant Pathol.">
        <title>A gapless genome sequence of the fungus Botrytis cinerea.</title>
        <authorList>
            <person name="Van Kan J.A."/>
            <person name="Stassen J.H."/>
            <person name="Mosbach A."/>
            <person name="Van Der Lee T.A."/>
            <person name="Faino L."/>
            <person name="Farmer A.D."/>
            <person name="Papasotiriou D.G."/>
            <person name="Zhou S."/>
            <person name="Seidl M.F."/>
            <person name="Cottam E."/>
            <person name="Edel D."/>
            <person name="Hahn M."/>
            <person name="Schwartz D.C."/>
            <person name="Dietrich R.A."/>
            <person name="Widdison S."/>
            <person name="Scalliet G."/>
        </authorList>
    </citation>
    <scope>NUCLEOTIDE SEQUENCE [LARGE SCALE GENOMIC DNA]</scope>
    <source>
        <strain evidence="2 3">B05.10</strain>
    </source>
</reference>